<evidence type="ECO:0000256" key="1">
    <source>
        <dbReference type="SAM" id="Phobius"/>
    </source>
</evidence>
<dbReference type="AlphaFoldDB" id="A0A4U3M0M8"/>
<proteinExistence type="predicted"/>
<accession>A0A4U3M0M8</accession>
<keyword evidence="1" id="KW-1133">Transmembrane helix</keyword>
<dbReference type="RefSeq" id="WP_137251465.1">
    <property type="nucleotide sequence ID" value="NZ_SZQA01000057.1"/>
</dbReference>
<comment type="caution">
    <text evidence="2">The sequence shown here is derived from an EMBL/GenBank/DDBJ whole genome shotgun (WGS) entry which is preliminary data.</text>
</comment>
<name>A0A4U3M0M8_9ACTN</name>
<sequence>MRDDFERHLESGLRLLADRAPTAPPDLMAQVRARRPRRWWKALAAFVTTGALVATGVAVTSPGGRPVEKPDPSPAIEKVFPRAVHSVPRLMPDGRMYDVVAMIDRGHALIRTGEGDRTDGLWSLDLATGRPTRLVEVSTPKGTVISFWSAAVGEGRIAWWTSRRVKGKMTTTFFTAPVTGGEQRVLAEAPGSPLDLTISDGRLVWTRGGTGGAYEVPLSGGVPKAIKGTEGMHMVQWPWVGTPAFRQQKLAIVHGEIVNALTGERRTTSGWTAPAQCSVTWCMSRDRIGRRDGTGARVVPEMFLADPPALDRFVLPRSPGGGLIDLATGRNIGLRADDNPVLDYRMKVLTYEKGGRLIIVDLAAIPRVNP</sequence>
<dbReference type="EMBL" id="SZQA01000057">
    <property type="protein sequence ID" value="TKK80687.1"/>
    <property type="molecule type" value="Genomic_DNA"/>
</dbReference>
<keyword evidence="1" id="KW-0472">Membrane</keyword>
<dbReference type="OrthoDB" id="5189326at2"/>
<dbReference type="Proteomes" id="UP000308705">
    <property type="component" value="Unassembled WGS sequence"/>
</dbReference>
<organism evidence="2 3">
    <name type="scientific">Herbidospora galbida</name>
    <dbReference type="NCBI Taxonomy" id="2575442"/>
    <lineage>
        <taxon>Bacteria</taxon>
        <taxon>Bacillati</taxon>
        <taxon>Actinomycetota</taxon>
        <taxon>Actinomycetes</taxon>
        <taxon>Streptosporangiales</taxon>
        <taxon>Streptosporangiaceae</taxon>
        <taxon>Herbidospora</taxon>
    </lineage>
</organism>
<keyword evidence="1" id="KW-0812">Transmembrane</keyword>
<keyword evidence="3" id="KW-1185">Reference proteome</keyword>
<dbReference type="SUPFAM" id="SSF69304">
    <property type="entry name" value="Tricorn protease N-terminal domain"/>
    <property type="match status" value="1"/>
</dbReference>
<reference evidence="2 3" key="1">
    <citation type="submission" date="2019-04" db="EMBL/GenBank/DDBJ databases">
        <title>Herbidospora sp. NEAU-GS14.nov., a novel actinomycete isolated from soil.</title>
        <authorList>
            <person name="Han L."/>
        </authorList>
    </citation>
    <scope>NUCLEOTIDE SEQUENCE [LARGE SCALE GENOMIC DNA]</scope>
    <source>
        <strain evidence="2 3">NEAU-GS14</strain>
    </source>
</reference>
<evidence type="ECO:0008006" key="4">
    <source>
        <dbReference type="Google" id="ProtNLM"/>
    </source>
</evidence>
<gene>
    <name evidence="2" type="ORF">FDA94_35780</name>
</gene>
<protein>
    <recommendedName>
        <fullName evidence="4">WD40 repeat domain-containing protein</fullName>
    </recommendedName>
</protein>
<feature type="transmembrane region" description="Helical" evidence="1">
    <location>
        <begin position="39"/>
        <end position="59"/>
    </location>
</feature>
<evidence type="ECO:0000313" key="3">
    <source>
        <dbReference type="Proteomes" id="UP000308705"/>
    </source>
</evidence>
<evidence type="ECO:0000313" key="2">
    <source>
        <dbReference type="EMBL" id="TKK80687.1"/>
    </source>
</evidence>